<feature type="domain" description="3-octaprenyl-4-hydroxybenzoate carboxy-lyase-like N-terminal" evidence="2">
    <location>
        <begin position="30"/>
        <end position="104"/>
    </location>
</feature>
<keyword evidence="5" id="KW-1185">Reference proteome</keyword>
<dbReference type="Pfam" id="PF20695">
    <property type="entry name" value="UbiD_N"/>
    <property type="match status" value="1"/>
</dbReference>
<evidence type="ECO:0000313" key="5">
    <source>
        <dbReference type="Proteomes" id="UP000198850"/>
    </source>
</evidence>
<proteinExistence type="predicted"/>
<dbReference type="NCBIfam" id="TIGR00148">
    <property type="entry name" value="UbiD family decarboxylase"/>
    <property type="match status" value="1"/>
</dbReference>
<dbReference type="InterPro" id="IPR049381">
    <property type="entry name" value="UbiD-like_C"/>
</dbReference>
<dbReference type="STRING" id="425514.SAMN05443550_10481"/>
<dbReference type="SUPFAM" id="SSF50475">
    <property type="entry name" value="FMN-binding split barrel"/>
    <property type="match status" value="1"/>
</dbReference>
<dbReference type="AlphaFoldDB" id="A0A1H4CJZ3"/>
<dbReference type="GO" id="GO:0016831">
    <property type="term" value="F:carboxy-lyase activity"/>
    <property type="evidence" value="ECO:0007669"/>
    <property type="project" value="InterPro"/>
</dbReference>
<evidence type="ECO:0000259" key="3">
    <source>
        <dbReference type="Pfam" id="PF20696"/>
    </source>
</evidence>
<dbReference type="InterPro" id="IPR049383">
    <property type="entry name" value="UbiD-like_N"/>
</dbReference>
<sequence length="621" mass="69092">MVFLVFGPIPKKILHTFDPMGYKSLAECVADLEKHGHLLRIKEEVDPYLEMAAIHLRVYEQKGPALFFEKIKGSPFPAVSNLFGTLERSKFMFRDSLQRVGQLVDLRSDPIKALKNPFKFAGAGLTAFSALPMQQQLFKSAFQKTTISQLPQIVNWPMDGGPFITMPQVYTEDADQPGVMNANLGMYRIQLAGNEYIKDQEVGLHYQIHRGIGVHQSKANAKGIPLKVSIFVGGPPSHPLAAVMPLPEGLSEMTFAGALGNRRFRYFYDDEGFCISADADFVITGTVQPGENKPEGPFGDHLGYYSLSHPFPLLKVHNVYHRKDAIWSFTVVGRPPQEDTSFGALIHEITGSALPQEIHGLKEVNAVDAAGVHPLLFAIGSERYTPFLKERRPQEILTIANHILGKNQLSLAKYVFIAAREDNENLDTHDIEVFLHHILSRIDFSRDLHFYTQTTIDTLDYSGEGLNSGSKVVFAAAGEQKRVLSVTEPAGFRFPDNFNDHHMVMPGVMAISISPYKNAAETELLVSELNLQLKDISLEGLALIILCDDAAFTAETINNFVWVTFTRSNPAADIYGIGAFTKDKHWGCAGPLVIDARKKPHHAPELIKDAEVERRIDRFGI</sequence>
<evidence type="ECO:0000259" key="1">
    <source>
        <dbReference type="Pfam" id="PF01977"/>
    </source>
</evidence>
<name>A0A1H4CJZ3_9SPHI</name>
<dbReference type="Pfam" id="PF01977">
    <property type="entry name" value="UbiD"/>
    <property type="match status" value="1"/>
</dbReference>
<organism evidence="4 5">
    <name type="scientific">Pedobacter hartonius</name>
    <dbReference type="NCBI Taxonomy" id="425514"/>
    <lineage>
        <taxon>Bacteria</taxon>
        <taxon>Pseudomonadati</taxon>
        <taxon>Bacteroidota</taxon>
        <taxon>Sphingobacteriia</taxon>
        <taxon>Sphingobacteriales</taxon>
        <taxon>Sphingobacteriaceae</taxon>
        <taxon>Pedobacter</taxon>
    </lineage>
</organism>
<gene>
    <name evidence="4" type="ORF">SAMN05443550_10481</name>
</gene>
<dbReference type="PANTHER" id="PTHR30108">
    <property type="entry name" value="3-OCTAPRENYL-4-HYDROXYBENZOATE CARBOXY-LYASE-RELATED"/>
    <property type="match status" value="1"/>
</dbReference>
<accession>A0A1H4CJZ3</accession>
<evidence type="ECO:0000259" key="2">
    <source>
        <dbReference type="Pfam" id="PF20695"/>
    </source>
</evidence>
<feature type="domain" description="3-octaprenyl-4-hydroxybenzoate carboxy-lyase-like C-terminal" evidence="3">
    <location>
        <begin position="341"/>
        <end position="476"/>
    </location>
</feature>
<dbReference type="Pfam" id="PF20696">
    <property type="entry name" value="UbiD_C"/>
    <property type="match status" value="1"/>
</dbReference>
<dbReference type="GO" id="GO:0005737">
    <property type="term" value="C:cytoplasm"/>
    <property type="evidence" value="ECO:0007669"/>
    <property type="project" value="TreeGrafter"/>
</dbReference>
<feature type="domain" description="3-octaprenyl-4-hydroxybenzoate carboxy-lyase-like Rift-related" evidence="1">
    <location>
        <begin position="134"/>
        <end position="335"/>
    </location>
</feature>
<dbReference type="PANTHER" id="PTHR30108:SF7">
    <property type="entry name" value="3-POLYPRENYL-4-HYDROXYBENZOATE DECARBOXYLASE"/>
    <property type="match status" value="1"/>
</dbReference>
<reference evidence="4 5" key="1">
    <citation type="submission" date="2016-10" db="EMBL/GenBank/DDBJ databases">
        <authorList>
            <person name="de Groot N.N."/>
        </authorList>
    </citation>
    <scope>NUCLEOTIDE SEQUENCE [LARGE SCALE GENOMIC DNA]</scope>
    <source>
        <strain evidence="4 5">DSM 19033</strain>
    </source>
</reference>
<dbReference type="EMBL" id="FNRA01000004">
    <property type="protein sequence ID" value="SEA60761.1"/>
    <property type="molecule type" value="Genomic_DNA"/>
</dbReference>
<protein>
    <submittedName>
        <fullName evidence="4">4-hydroxy-3-polyprenylbenzoate decarboxylase</fullName>
    </submittedName>
</protein>
<dbReference type="InterPro" id="IPR002830">
    <property type="entry name" value="UbiD"/>
</dbReference>
<dbReference type="SUPFAM" id="SSF143968">
    <property type="entry name" value="UbiD C-terminal domain-like"/>
    <property type="match status" value="2"/>
</dbReference>
<dbReference type="InterPro" id="IPR048304">
    <property type="entry name" value="UbiD_Rift_dom"/>
</dbReference>
<dbReference type="Proteomes" id="UP000198850">
    <property type="component" value="Unassembled WGS sequence"/>
</dbReference>
<dbReference type="Gene3D" id="3.40.1670.10">
    <property type="entry name" value="UbiD C-terminal domain-like"/>
    <property type="match status" value="1"/>
</dbReference>
<evidence type="ECO:0000313" key="4">
    <source>
        <dbReference type="EMBL" id="SEA60761.1"/>
    </source>
</evidence>